<dbReference type="InterPro" id="IPR037171">
    <property type="entry name" value="NagB/RpiA_transferase-like"/>
</dbReference>
<dbReference type="SUPFAM" id="SSF100950">
    <property type="entry name" value="NagB/RpiA/CoA transferase-like"/>
    <property type="match status" value="1"/>
</dbReference>
<dbReference type="InterPro" id="IPR003741">
    <property type="entry name" value="LUD_dom"/>
</dbReference>
<dbReference type="PANTHER" id="PTHR43682">
    <property type="entry name" value="LACTATE UTILIZATION PROTEIN C"/>
    <property type="match status" value="1"/>
</dbReference>
<organism evidence="2 3">
    <name type="scientific">Skermanella aerolata</name>
    <dbReference type="NCBI Taxonomy" id="393310"/>
    <lineage>
        <taxon>Bacteria</taxon>
        <taxon>Pseudomonadati</taxon>
        <taxon>Pseudomonadota</taxon>
        <taxon>Alphaproteobacteria</taxon>
        <taxon>Rhodospirillales</taxon>
        <taxon>Azospirillaceae</taxon>
        <taxon>Skermanella</taxon>
    </lineage>
</organism>
<dbReference type="PANTHER" id="PTHR43682:SF1">
    <property type="entry name" value="LACTATE UTILIZATION PROTEIN C"/>
    <property type="match status" value="1"/>
</dbReference>
<feature type="domain" description="LUD" evidence="1">
    <location>
        <begin position="126"/>
        <end position="221"/>
    </location>
</feature>
<evidence type="ECO:0000313" key="2">
    <source>
        <dbReference type="EMBL" id="GEO38181.1"/>
    </source>
</evidence>
<evidence type="ECO:0000259" key="1">
    <source>
        <dbReference type="Pfam" id="PF02589"/>
    </source>
</evidence>
<dbReference type="OrthoDB" id="9794157at2"/>
<evidence type="ECO:0000313" key="3">
    <source>
        <dbReference type="Proteomes" id="UP000321523"/>
    </source>
</evidence>
<dbReference type="RefSeq" id="WP_044428370.1">
    <property type="nucleotide sequence ID" value="NZ_BJYZ01000009.1"/>
</dbReference>
<protein>
    <recommendedName>
        <fullName evidence="1">LUD domain-containing protein</fullName>
    </recommendedName>
</protein>
<dbReference type="AlphaFoldDB" id="A0A512DNX7"/>
<dbReference type="Gene3D" id="3.40.50.10420">
    <property type="entry name" value="NagB/RpiA/CoA transferase-like"/>
    <property type="match status" value="1"/>
</dbReference>
<reference evidence="2 3" key="1">
    <citation type="submission" date="2019-07" db="EMBL/GenBank/DDBJ databases">
        <title>Whole genome shotgun sequence of Skermanella aerolata NBRC 106429.</title>
        <authorList>
            <person name="Hosoyama A."/>
            <person name="Uohara A."/>
            <person name="Ohji S."/>
            <person name="Ichikawa N."/>
        </authorList>
    </citation>
    <scope>NUCLEOTIDE SEQUENCE [LARGE SCALE GENOMIC DNA]</scope>
    <source>
        <strain evidence="2 3">NBRC 106429</strain>
    </source>
</reference>
<comment type="caution">
    <text evidence="2">The sequence shown here is derived from an EMBL/GenBank/DDBJ whole genome shotgun (WGS) entry which is preliminary data.</text>
</comment>
<gene>
    <name evidence="2" type="ORF">SAE02_23290</name>
</gene>
<proteinExistence type="predicted"/>
<name>A0A512DNX7_9PROT</name>
<dbReference type="EMBL" id="BJYZ01000009">
    <property type="protein sequence ID" value="GEO38181.1"/>
    <property type="molecule type" value="Genomic_DNA"/>
</dbReference>
<dbReference type="Proteomes" id="UP000321523">
    <property type="component" value="Unassembled WGS sequence"/>
</dbReference>
<dbReference type="Pfam" id="PF02589">
    <property type="entry name" value="LUD_dom"/>
    <property type="match status" value="1"/>
</dbReference>
<dbReference type="InterPro" id="IPR024185">
    <property type="entry name" value="FTHF_cligase-like_sf"/>
</dbReference>
<accession>A0A512DNX7</accession>
<keyword evidence="3" id="KW-1185">Reference proteome</keyword>
<sequence>MSEARTQILTSIRRSLKRDSASPEMVSTVENRLKAHARNLVPQRSNLSPSDRIDLFVSMATEVAATVERLPNLSRVPHAVADYLASQNLPAEVKVAPDPQLATIPWDKRPTLTVTTGRAADRDLTSVTAAFSAIAETGTLMMLSGPEHPTTLNMMPDTHIVVLRADQVVGSYEDGWDAVRRRDKEMPRTVNFITGPSRTGDIEQTLQLGAHGPRRLHILLIDGPSV</sequence>